<dbReference type="AlphaFoldDB" id="A0AAV4W042"/>
<evidence type="ECO:0000313" key="2">
    <source>
        <dbReference type="Proteomes" id="UP001054945"/>
    </source>
</evidence>
<keyword evidence="2" id="KW-1185">Reference proteome</keyword>
<proteinExistence type="predicted"/>
<sequence length="87" mass="9853">MRYIDPELIRKAQIDVRKFLSGCSTESLRMESFRKWVESKKMSGARGGGGRHPLRAFPFEVPFPVYRLLAGIQMRNLGILPASASLQ</sequence>
<gene>
    <name evidence="1" type="ORF">CEXT_790741</name>
</gene>
<evidence type="ECO:0000313" key="1">
    <source>
        <dbReference type="EMBL" id="GIY75229.1"/>
    </source>
</evidence>
<dbReference type="EMBL" id="BPLR01015314">
    <property type="protein sequence ID" value="GIY75229.1"/>
    <property type="molecule type" value="Genomic_DNA"/>
</dbReference>
<protein>
    <submittedName>
        <fullName evidence="1">Uncharacterized protein</fullName>
    </submittedName>
</protein>
<accession>A0AAV4W042</accession>
<comment type="caution">
    <text evidence="1">The sequence shown here is derived from an EMBL/GenBank/DDBJ whole genome shotgun (WGS) entry which is preliminary data.</text>
</comment>
<organism evidence="1 2">
    <name type="scientific">Caerostris extrusa</name>
    <name type="common">Bark spider</name>
    <name type="synonym">Caerostris bankana</name>
    <dbReference type="NCBI Taxonomy" id="172846"/>
    <lineage>
        <taxon>Eukaryota</taxon>
        <taxon>Metazoa</taxon>
        <taxon>Ecdysozoa</taxon>
        <taxon>Arthropoda</taxon>
        <taxon>Chelicerata</taxon>
        <taxon>Arachnida</taxon>
        <taxon>Araneae</taxon>
        <taxon>Araneomorphae</taxon>
        <taxon>Entelegynae</taxon>
        <taxon>Araneoidea</taxon>
        <taxon>Araneidae</taxon>
        <taxon>Caerostris</taxon>
    </lineage>
</organism>
<dbReference type="Proteomes" id="UP001054945">
    <property type="component" value="Unassembled WGS sequence"/>
</dbReference>
<name>A0AAV4W042_CAEEX</name>
<reference evidence="1 2" key="1">
    <citation type="submission" date="2021-06" db="EMBL/GenBank/DDBJ databases">
        <title>Caerostris extrusa draft genome.</title>
        <authorList>
            <person name="Kono N."/>
            <person name="Arakawa K."/>
        </authorList>
    </citation>
    <scope>NUCLEOTIDE SEQUENCE [LARGE SCALE GENOMIC DNA]</scope>
</reference>